<evidence type="ECO:0000259" key="1">
    <source>
        <dbReference type="Pfam" id="PF13847"/>
    </source>
</evidence>
<dbReference type="RefSeq" id="WP_231911880.1">
    <property type="nucleotide sequence ID" value="NZ_LT841358.1"/>
</dbReference>
<organism evidence="2 3">
    <name type="scientific">Candidatus Nitrosotalea okcheonensis</name>
    <dbReference type="NCBI Taxonomy" id="1903276"/>
    <lineage>
        <taxon>Archaea</taxon>
        <taxon>Nitrososphaerota</taxon>
        <taxon>Nitrososphaeria</taxon>
        <taxon>Nitrosotaleales</taxon>
        <taxon>Nitrosotaleaceae</taxon>
        <taxon>Nitrosotalea</taxon>
    </lineage>
</organism>
<keyword evidence="3" id="KW-1185">Reference proteome</keyword>
<evidence type="ECO:0000313" key="2">
    <source>
        <dbReference type="EMBL" id="SMH71403.1"/>
    </source>
</evidence>
<keyword evidence="2" id="KW-0489">Methyltransferase</keyword>
<sequence>MQKMRRRLDNNYVLGSTSDEIQRLKIQSSLFEPLTRDSLLKGGIQKGMRCCDVGCGPGEVTRMMGEMIGKSGKAVGFDINENYIKYCKASTTQKNVSYVCDNIITSKNLPSEAFDIVYSRFMFVHLSNKVNALQHMVRLAKKGGTIIVQEFDHAPDSWLSYPKRKSVDTLRKIYVKLVKHAGGDPYSGRKLYKMFVDQHLDSMIESYSPCLVMGREPFNSLGWKIAQSLQPQILSLGLMGKKEFDDMVVDLKEMSQDPHSFVLYARLFSVIGKK</sequence>
<dbReference type="CDD" id="cd02440">
    <property type="entry name" value="AdoMet_MTases"/>
    <property type="match status" value="1"/>
</dbReference>
<feature type="domain" description="Methyltransferase" evidence="1">
    <location>
        <begin position="45"/>
        <end position="155"/>
    </location>
</feature>
<accession>A0A2H1FF70</accession>
<dbReference type="PANTHER" id="PTHR43591">
    <property type="entry name" value="METHYLTRANSFERASE"/>
    <property type="match status" value="1"/>
</dbReference>
<gene>
    <name evidence="2" type="ORF">NCS_11210</name>
</gene>
<dbReference type="EMBL" id="LT841358">
    <property type="protein sequence ID" value="SMH71403.1"/>
    <property type="molecule type" value="Genomic_DNA"/>
</dbReference>
<dbReference type="AlphaFoldDB" id="A0A2H1FF70"/>
<dbReference type="Gene3D" id="3.40.50.150">
    <property type="entry name" value="Vaccinia Virus protein VP39"/>
    <property type="match status" value="1"/>
</dbReference>
<keyword evidence="2" id="KW-0808">Transferase</keyword>
<dbReference type="GO" id="GO:0032259">
    <property type="term" value="P:methylation"/>
    <property type="evidence" value="ECO:0007669"/>
    <property type="project" value="UniProtKB-KW"/>
</dbReference>
<evidence type="ECO:0000313" key="3">
    <source>
        <dbReference type="Proteomes" id="UP000230607"/>
    </source>
</evidence>
<protein>
    <submittedName>
        <fullName evidence="2">Putative methyltransferase</fullName>
    </submittedName>
</protein>
<dbReference type="GO" id="GO:0008168">
    <property type="term" value="F:methyltransferase activity"/>
    <property type="evidence" value="ECO:0007669"/>
    <property type="project" value="UniProtKB-KW"/>
</dbReference>
<dbReference type="Proteomes" id="UP000230607">
    <property type="component" value="Chromosome 1"/>
</dbReference>
<proteinExistence type="predicted"/>
<dbReference type="Pfam" id="PF13847">
    <property type="entry name" value="Methyltransf_31"/>
    <property type="match status" value="1"/>
</dbReference>
<dbReference type="InterPro" id="IPR025714">
    <property type="entry name" value="Methyltranfer_dom"/>
</dbReference>
<reference evidence="3" key="1">
    <citation type="submission" date="2017-03" db="EMBL/GenBank/DDBJ databases">
        <authorList>
            <person name="Herbold C."/>
        </authorList>
    </citation>
    <scope>NUCLEOTIDE SEQUENCE [LARGE SCALE GENOMIC DNA]</scope>
</reference>
<name>A0A2H1FF70_9ARCH</name>
<dbReference type="InterPro" id="IPR029063">
    <property type="entry name" value="SAM-dependent_MTases_sf"/>
</dbReference>
<dbReference type="SUPFAM" id="SSF53335">
    <property type="entry name" value="S-adenosyl-L-methionine-dependent methyltransferases"/>
    <property type="match status" value="1"/>
</dbReference>